<evidence type="ECO:0000313" key="1">
    <source>
        <dbReference type="EMBL" id="GBP65435.1"/>
    </source>
</evidence>
<dbReference type="EMBL" id="BGZK01000929">
    <property type="protein sequence ID" value="GBP65435.1"/>
    <property type="molecule type" value="Genomic_DNA"/>
</dbReference>
<proteinExistence type="predicted"/>
<dbReference type="PANTHER" id="PTHR46060">
    <property type="entry name" value="MARINER MOS1 TRANSPOSASE-LIKE PROTEIN"/>
    <property type="match status" value="1"/>
</dbReference>
<dbReference type="InterPro" id="IPR052709">
    <property type="entry name" value="Transposase-MT_Hybrid"/>
</dbReference>
<organism evidence="1 2">
    <name type="scientific">Eumeta variegata</name>
    <name type="common">Bagworm moth</name>
    <name type="synonym">Eumeta japonica</name>
    <dbReference type="NCBI Taxonomy" id="151549"/>
    <lineage>
        <taxon>Eukaryota</taxon>
        <taxon>Metazoa</taxon>
        <taxon>Ecdysozoa</taxon>
        <taxon>Arthropoda</taxon>
        <taxon>Hexapoda</taxon>
        <taxon>Insecta</taxon>
        <taxon>Pterygota</taxon>
        <taxon>Neoptera</taxon>
        <taxon>Endopterygota</taxon>
        <taxon>Lepidoptera</taxon>
        <taxon>Glossata</taxon>
        <taxon>Ditrysia</taxon>
        <taxon>Tineoidea</taxon>
        <taxon>Psychidae</taxon>
        <taxon>Oiketicinae</taxon>
        <taxon>Eumeta</taxon>
    </lineage>
</organism>
<dbReference type="Gene3D" id="3.30.420.10">
    <property type="entry name" value="Ribonuclease H-like superfamily/Ribonuclease H"/>
    <property type="match status" value="1"/>
</dbReference>
<dbReference type="AlphaFoldDB" id="A0A4C1XT97"/>
<gene>
    <name evidence="1" type="ORF">EVAR_36687_1</name>
</gene>
<dbReference type="PANTHER" id="PTHR46060:SF1">
    <property type="entry name" value="MARINER MOS1 TRANSPOSASE-LIKE PROTEIN"/>
    <property type="match status" value="1"/>
</dbReference>
<sequence length="289" mass="33608">MRARSEAKTGLAIKIKVGRQFGIESKKFIIRDGSLILCPDRLRLKKRATFLGAIPCLAYTRKGRQILCRTLYKDIETRIYCYDPKKSSDRLYASIEMIRDQQKWRTREVPLSGFAFASFFLIKLAAVALKTSRTVNSDWYTTICLLEANDEIRKNKRKRRIILHHNNASSHTARQTNKFLKKKNVELMINPAYSPNLVPCDFFFLCAKIKNQLRGQRFSSPPVKKPHFDATDEQPACNRRAYTNIGEIREACKAYHVELCGLWVPYWEKIVILEYNKKIISVNVFSTNF</sequence>
<name>A0A4C1XT97_EUMVA</name>
<dbReference type="GO" id="GO:0003676">
    <property type="term" value="F:nucleic acid binding"/>
    <property type="evidence" value="ECO:0007669"/>
    <property type="project" value="InterPro"/>
</dbReference>
<accession>A0A4C1XT97</accession>
<dbReference type="OrthoDB" id="10017160at2759"/>
<dbReference type="STRING" id="151549.A0A4C1XT97"/>
<keyword evidence="2" id="KW-1185">Reference proteome</keyword>
<comment type="caution">
    <text evidence="1">The sequence shown here is derived from an EMBL/GenBank/DDBJ whole genome shotgun (WGS) entry which is preliminary data.</text>
</comment>
<dbReference type="InterPro" id="IPR036397">
    <property type="entry name" value="RNaseH_sf"/>
</dbReference>
<protein>
    <submittedName>
        <fullName evidence="1">Mariner Mos1 transposase</fullName>
    </submittedName>
</protein>
<dbReference type="Proteomes" id="UP000299102">
    <property type="component" value="Unassembled WGS sequence"/>
</dbReference>
<evidence type="ECO:0000313" key="2">
    <source>
        <dbReference type="Proteomes" id="UP000299102"/>
    </source>
</evidence>
<reference evidence="1 2" key="1">
    <citation type="journal article" date="2019" name="Commun. Biol.">
        <title>The bagworm genome reveals a unique fibroin gene that provides high tensile strength.</title>
        <authorList>
            <person name="Kono N."/>
            <person name="Nakamura H."/>
            <person name="Ohtoshi R."/>
            <person name="Tomita M."/>
            <person name="Numata K."/>
            <person name="Arakawa K."/>
        </authorList>
    </citation>
    <scope>NUCLEOTIDE SEQUENCE [LARGE SCALE GENOMIC DNA]</scope>
</reference>